<protein>
    <submittedName>
        <fullName evidence="1">Uncharacterized protein</fullName>
    </submittedName>
</protein>
<comment type="caution">
    <text evidence="1">The sequence shown here is derived from an EMBL/GenBank/DDBJ whole genome shotgun (WGS) entry which is preliminary data.</text>
</comment>
<reference evidence="2" key="1">
    <citation type="journal article" date="2019" name="Gigascience">
        <title>De novo genome assembly of the endangered Acer yangbiense, a plant species with extremely small populations endemic to Yunnan Province, China.</title>
        <authorList>
            <person name="Yang J."/>
            <person name="Wariss H.M."/>
            <person name="Tao L."/>
            <person name="Zhang R."/>
            <person name="Yun Q."/>
            <person name="Hollingsworth P."/>
            <person name="Dao Z."/>
            <person name="Luo G."/>
            <person name="Guo H."/>
            <person name="Ma Y."/>
            <person name="Sun W."/>
        </authorList>
    </citation>
    <scope>NUCLEOTIDE SEQUENCE [LARGE SCALE GENOMIC DNA]</scope>
    <source>
        <strain evidence="2">cv. Malutang</strain>
    </source>
</reference>
<sequence length="115" mass="13135">MSALHMSVNPMFHAQSMHIELDYHFVSEKDDMGTLVTRFISPVSQPSDIFMKPLSNDVFLLFHSKLGVNSNYHANLRRHIKEKKDTGTFVDINSHNTKSMSDRGINHYNLGISSQ</sequence>
<dbReference type="Proteomes" id="UP000323000">
    <property type="component" value="Chromosome 10"/>
</dbReference>
<name>A0A5C7HA74_9ROSI</name>
<dbReference type="EMBL" id="VAHF01000010">
    <property type="protein sequence ID" value="TXG53106.1"/>
    <property type="molecule type" value="Genomic_DNA"/>
</dbReference>
<proteinExistence type="predicted"/>
<gene>
    <name evidence="1" type="ORF">EZV62_022275</name>
</gene>
<accession>A0A5C7HA74</accession>
<dbReference type="OrthoDB" id="1192411at2759"/>
<evidence type="ECO:0000313" key="2">
    <source>
        <dbReference type="Proteomes" id="UP000323000"/>
    </source>
</evidence>
<dbReference type="AlphaFoldDB" id="A0A5C7HA74"/>
<evidence type="ECO:0000313" key="1">
    <source>
        <dbReference type="EMBL" id="TXG53106.1"/>
    </source>
</evidence>
<organism evidence="1 2">
    <name type="scientific">Acer yangbiense</name>
    <dbReference type="NCBI Taxonomy" id="1000413"/>
    <lineage>
        <taxon>Eukaryota</taxon>
        <taxon>Viridiplantae</taxon>
        <taxon>Streptophyta</taxon>
        <taxon>Embryophyta</taxon>
        <taxon>Tracheophyta</taxon>
        <taxon>Spermatophyta</taxon>
        <taxon>Magnoliopsida</taxon>
        <taxon>eudicotyledons</taxon>
        <taxon>Gunneridae</taxon>
        <taxon>Pentapetalae</taxon>
        <taxon>rosids</taxon>
        <taxon>malvids</taxon>
        <taxon>Sapindales</taxon>
        <taxon>Sapindaceae</taxon>
        <taxon>Hippocastanoideae</taxon>
        <taxon>Acereae</taxon>
        <taxon>Acer</taxon>
    </lineage>
</organism>
<keyword evidence="2" id="KW-1185">Reference proteome</keyword>